<protein>
    <submittedName>
        <fullName evidence="1">Uncharacterized protein</fullName>
    </submittedName>
</protein>
<evidence type="ECO:0000313" key="1">
    <source>
        <dbReference type="EMBL" id="KEO84150.1"/>
    </source>
</evidence>
<accession>A0A074LUA8</accession>
<dbReference type="EMBL" id="JMIR01000006">
    <property type="protein sequence ID" value="KEO84150.1"/>
    <property type="molecule type" value="Genomic_DNA"/>
</dbReference>
<gene>
    <name evidence="1" type="ORF">EL26_06705</name>
</gene>
<dbReference type="STRING" id="1157490.EL26_06705"/>
<dbReference type="Proteomes" id="UP000027931">
    <property type="component" value="Unassembled WGS sequence"/>
</dbReference>
<reference evidence="1 2" key="1">
    <citation type="journal article" date="2013" name="Int. J. Syst. Evol. Microbiol.">
        <title>Tumebacillus flagellatus sp. nov., an alpha-amylase/pullulanase-producing bacterium isolated from cassava wastewater.</title>
        <authorList>
            <person name="Wang Q."/>
            <person name="Xie N."/>
            <person name="Qin Y."/>
            <person name="Shen N."/>
            <person name="Zhu J."/>
            <person name="Mi H."/>
            <person name="Huang R."/>
        </authorList>
    </citation>
    <scope>NUCLEOTIDE SEQUENCE [LARGE SCALE GENOMIC DNA]</scope>
    <source>
        <strain evidence="1 2">GST4</strain>
    </source>
</reference>
<dbReference type="RefSeq" id="WP_038085789.1">
    <property type="nucleotide sequence ID" value="NZ_JMIR01000006.1"/>
</dbReference>
<proteinExistence type="predicted"/>
<organism evidence="1 2">
    <name type="scientific">Tumebacillus flagellatus</name>
    <dbReference type="NCBI Taxonomy" id="1157490"/>
    <lineage>
        <taxon>Bacteria</taxon>
        <taxon>Bacillati</taxon>
        <taxon>Bacillota</taxon>
        <taxon>Bacilli</taxon>
        <taxon>Bacillales</taxon>
        <taxon>Alicyclobacillaceae</taxon>
        <taxon>Tumebacillus</taxon>
    </lineage>
</organism>
<name>A0A074LUA8_9BACL</name>
<sequence length="110" mass="12903">MIDSLVQIWDEVLRLLTRQMTEAANAKVRQVWEQLDREAALARRQKIDEINRSILSLNILILKIEKQLSEIQLICPDAMMTTVKPFLIELKQRKGELEVRKMEFARARAT</sequence>
<comment type="caution">
    <text evidence="1">The sequence shown here is derived from an EMBL/GenBank/DDBJ whole genome shotgun (WGS) entry which is preliminary data.</text>
</comment>
<evidence type="ECO:0000313" key="2">
    <source>
        <dbReference type="Proteomes" id="UP000027931"/>
    </source>
</evidence>
<keyword evidence="2" id="KW-1185">Reference proteome</keyword>
<dbReference type="AlphaFoldDB" id="A0A074LUA8"/>